<protein>
    <submittedName>
        <fullName evidence="3">Uncharacterized protein LOC127751801</fullName>
    </submittedName>
</protein>
<keyword evidence="1" id="KW-1133">Transmembrane helix</keyword>
<keyword evidence="1" id="KW-0812">Transmembrane</keyword>
<name>A0A9C6X9P7_FRAOC</name>
<feature type="transmembrane region" description="Helical" evidence="1">
    <location>
        <begin position="183"/>
        <end position="204"/>
    </location>
</feature>
<dbReference type="Proteomes" id="UP000504606">
    <property type="component" value="Unplaced"/>
</dbReference>
<sequence length="210" mass="22926">MVYCIEHLDVYLTSWHGVRLVLSALMPTMLASTIQDTFAHIVSANVDFLAAIADGVQEHVDALLRLGARIRPAHRRVPGRVTGWVTGSVIAVTDRVRARDELGGEQSDARVLALGLRALRVRYQCVQDVVLATNWLYGGFNVITTTTSLIRGVVFLYCGLLITLVLTGNLGEHGDIPLRESDGAWLLGWGIMLVGKLVFICAIGQQMSSE</sequence>
<dbReference type="RefSeq" id="XP_052131840.1">
    <property type="nucleotide sequence ID" value="XM_052275880.1"/>
</dbReference>
<keyword evidence="2" id="KW-1185">Reference proteome</keyword>
<proteinExistence type="predicted"/>
<accession>A0A9C6X9P7</accession>
<dbReference type="AlphaFoldDB" id="A0A9C6X9P7"/>
<evidence type="ECO:0000256" key="1">
    <source>
        <dbReference type="SAM" id="Phobius"/>
    </source>
</evidence>
<feature type="non-terminal residue" evidence="3">
    <location>
        <position position="210"/>
    </location>
</feature>
<keyword evidence="1" id="KW-0472">Membrane</keyword>
<gene>
    <name evidence="3" type="primary">LOC127751801</name>
</gene>
<evidence type="ECO:0000313" key="3">
    <source>
        <dbReference type="RefSeq" id="XP_052131840.1"/>
    </source>
</evidence>
<dbReference type="GeneID" id="127751801"/>
<organism evidence="2 3">
    <name type="scientific">Frankliniella occidentalis</name>
    <name type="common">Western flower thrips</name>
    <name type="synonym">Euthrips occidentalis</name>
    <dbReference type="NCBI Taxonomy" id="133901"/>
    <lineage>
        <taxon>Eukaryota</taxon>
        <taxon>Metazoa</taxon>
        <taxon>Ecdysozoa</taxon>
        <taxon>Arthropoda</taxon>
        <taxon>Hexapoda</taxon>
        <taxon>Insecta</taxon>
        <taxon>Pterygota</taxon>
        <taxon>Neoptera</taxon>
        <taxon>Paraneoptera</taxon>
        <taxon>Thysanoptera</taxon>
        <taxon>Terebrantia</taxon>
        <taxon>Thripoidea</taxon>
        <taxon>Thripidae</taxon>
        <taxon>Frankliniella</taxon>
    </lineage>
</organism>
<evidence type="ECO:0000313" key="2">
    <source>
        <dbReference type="Proteomes" id="UP000504606"/>
    </source>
</evidence>
<feature type="transmembrane region" description="Helical" evidence="1">
    <location>
        <begin position="149"/>
        <end position="171"/>
    </location>
</feature>
<reference evidence="3" key="1">
    <citation type="submission" date="2025-08" db="UniProtKB">
        <authorList>
            <consortium name="RefSeq"/>
        </authorList>
    </citation>
    <scope>IDENTIFICATION</scope>
    <source>
        <tissue evidence="3">Whole organism</tissue>
    </source>
</reference>
<dbReference type="KEGG" id="foc:127751801"/>